<evidence type="ECO:0000313" key="1">
    <source>
        <dbReference type="EMBL" id="AIQ11969.1"/>
    </source>
</evidence>
<gene>
    <name evidence="1" type="ORF">PDUR_08520</name>
</gene>
<organism evidence="1 2">
    <name type="scientific">Paenibacillus durus</name>
    <name type="common">Paenibacillus azotofixans</name>
    <dbReference type="NCBI Taxonomy" id="44251"/>
    <lineage>
        <taxon>Bacteria</taxon>
        <taxon>Bacillati</taxon>
        <taxon>Bacillota</taxon>
        <taxon>Bacilli</taxon>
        <taxon>Bacillales</taxon>
        <taxon>Paenibacillaceae</taxon>
        <taxon>Paenibacillus</taxon>
    </lineage>
</organism>
<keyword evidence="2" id="KW-1185">Reference proteome</keyword>
<dbReference type="AlphaFoldDB" id="A0A089ISH7"/>
<sequence>MKWIKRSRESMQCEIWDSKERVLSAMTLQKTASIADFCTAKPCRREARRLILGAFAWFGGPSGKYDMLAIVYTKLEG</sequence>
<accession>A0A089ISH7</accession>
<reference evidence="1 2" key="1">
    <citation type="submission" date="2014-08" db="EMBL/GenBank/DDBJ databases">
        <title>Comparative genomics of the Paenibacillus odorifer group.</title>
        <authorList>
            <person name="den Bakker H.C."/>
            <person name="Tsai Y.-C."/>
            <person name="Martin N."/>
            <person name="Korlach J."/>
            <person name="Wiedmann M."/>
        </authorList>
    </citation>
    <scope>NUCLEOTIDE SEQUENCE [LARGE SCALE GENOMIC DNA]</scope>
    <source>
        <strain evidence="1 2">DSM 1735</strain>
    </source>
</reference>
<name>A0A089ISH7_PAEDU</name>
<protein>
    <submittedName>
        <fullName evidence="1">Uncharacterized protein</fullName>
    </submittedName>
</protein>
<evidence type="ECO:0000313" key="2">
    <source>
        <dbReference type="Proteomes" id="UP000029409"/>
    </source>
</evidence>
<dbReference type="EMBL" id="CP009288">
    <property type="protein sequence ID" value="AIQ11969.1"/>
    <property type="molecule type" value="Genomic_DNA"/>
</dbReference>
<proteinExistence type="predicted"/>
<dbReference type="KEGG" id="pdu:PDUR_08520"/>
<dbReference type="Proteomes" id="UP000029409">
    <property type="component" value="Chromosome"/>
</dbReference>
<dbReference type="STRING" id="44251.PDUR_08520"/>